<evidence type="ECO:0000313" key="6">
    <source>
        <dbReference type="EMBL" id="CRL40134.1"/>
    </source>
</evidence>
<feature type="transmembrane region" description="Helical" evidence="4">
    <location>
        <begin position="156"/>
        <end position="177"/>
    </location>
</feature>
<feature type="transmembrane region" description="Helical" evidence="4">
    <location>
        <begin position="47"/>
        <end position="68"/>
    </location>
</feature>
<dbReference type="OrthoDB" id="9807021at2"/>
<dbReference type="EMBL" id="CVRR01000033">
    <property type="protein sequence ID" value="CRL40134.1"/>
    <property type="molecule type" value="Genomic_DNA"/>
</dbReference>
<dbReference type="RefSeq" id="WP_055068177.1">
    <property type="nucleotide sequence ID" value="NZ_CP173697.1"/>
</dbReference>
<dbReference type="Pfam" id="PF00015">
    <property type="entry name" value="MCPsignal"/>
    <property type="match status" value="1"/>
</dbReference>
<feature type="transmembrane region" description="Helical" evidence="4">
    <location>
        <begin position="126"/>
        <end position="144"/>
    </location>
</feature>
<keyword evidence="4" id="KW-0812">Transmembrane</keyword>
<dbReference type="Gene3D" id="1.10.287.950">
    <property type="entry name" value="Methyl-accepting chemotaxis protein"/>
    <property type="match status" value="1"/>
</dbReference>
<dbReference type="STRING" id="301302.ERS852420_02241"/>
<evidence type="ECO:0000256" key="4">
    <source>
        <dbReference type="SAM" id="Phobius"/>
    </source>
</evidence>
<accession>A0A0M6WS77</accession>
<dbReference type="GO" id="GO:0007165">
    <property type="term" value="P:signal transduction"/>
    <property type="evidence" value="ECO:0007669"/>
    <property type="project" value="UniProtKB-KW"/>
</dbReference>
<dbReference type="PROSITE" id="PS50111">
    <property type="entry name" value="CHEMOTAXIS_TRANSDUC_2"/>
    <property type="match status" value="1"/>
</dbReference>
<evidence type="ECO:0000256" key="1">
    <source>
        <dbReference type="ARBA" id="ARBA00023224"/>
    </source>
</evidence>
<gene>
    <name evidence="6" type="ORF">M72_08421</name>
</gene>
<dbReference type="SUPFAM" id="SSF58104">
    <property type="entry name" value="Methyl-accepting chemotaxis protein (MCP) signaling domain"/>
    <property type="match status" value="1"/>
</dbReference>
<dbReference type="GO" id="GO:0004888">
    <property type="term" value="F:transmembrane signaling receptor activity"/>
    <property type="evidence" value="ECO:0007669"/>
    <property type="project" value="InterPro"/>
</dbReference>
<sequence>MKIKEKYYRFAEKGQQIQRVNRFFVTEYLIFYAFILFMLWASRAKGVRSLGFAAFVSVIAVVSGGALLIGWKRRPESERLRYLALIGLYLVSFFMTFAYTESFIRFLGLAPFIGCILFFDPKYSRIGGIGYLVLNALTVFGQIRQQPEGVAGTTNLVLDLLALGVLVFAVIFTTNVAQKFNHDTRHSEQQEQRKQQVILDDVIGVAEEVRKGTESVMKIVNDLNGSTEVVNGAMKDISSSTHSTAENIQTQTTMTQDIQHSIEQTLESSENMVKVAKQSGELNQKSMEIMEHLKKQSAVIAETNSGVADSMKALQERTEAVKSIADTIFSISSQTNLLALNASIESARAGEAGKGFAVVADEIRQLAEKTRSETESIAQILDELFKNAEDAATAVSRSIEATNAQDSMIAKASESFSGMNENVNTLVQEIEGIDGMLNRLSDANNQIVDNISNLSATTEEVTASSVQVADLSVENLNYAEQAKQKLDNVLAVSHELDKYIK</sequence>
<dbReference type="PRINTS" id="PR00260">
    <property type="entry name" value="CHEMTRNSDUCR"/>
</dbReference>
<dbReference type="SMART" id="SM00283">
    <property type="entry name" value="MA"/>
    <property type="match status" value="1"/>
</dbReference>
<comment type="similarity">
    <text evidence="2">Belongs to the methyl-accepting chemotaxis (MCP) protein family.</text>
</comment>
<name>A0A0M6WS77_9FIRM</name>
<dbReference type="InterPro" id="IPR004089">
    <property type="entry name" value="MCPsignal_dom"/>
</dbReference>
<dbReference type="Proteomes" id="UP000049979">
    <property type="component" value="Unassembled WGS sequence"/>
</dbReference>
<dbReference type="InterPro" id="IPR004090">
    <property type="entry name" value="Chemotax_Me-accpt_rcpt"/>
</dbReference>
<keyword evidence="7" id="KW-1185">Reference proteome</keyword>
<dbReference type="AlphaFoldDB" id="A0A0M6WS77"/>
<reference evidence="7" key="1">
    <citation type="submission" date="2015-05" db="EMBL/GenBank/DDBJ databases">
        <authorList>
            <consortium name="Pathogen Informatics"/>
        </authorList>
    </citation>
    <scope>NUCLEOTIDE SEQUENCE [LARGE SCALE GENOMIC DNA]</scope>
    <source>
        <strain evidence="7">M72</strain>
    </source>
</reference>
<keyword evidence="4" id="KW-0472">Membrane</keyword>
<dbReference type="PANTHER" id="PTHR32089:SF112">
    <property type="entry name" value="LYSOZYME-LIKE PROTEIN-RELATED"/>
    <property type="match status" value="1"/>
</dbReference>
<evidence type="ECO:0000256" key="2">
    <source>
        <dbReference type="ARBA" id="ARBA00029447"/>
    </source>
</evidence>
<dbReference type="GO" id="GO:0006935">
    <property type="term" value="P:chemotaxis"/>
    <property type="evidence" value="ECO:0007669"/>
    <property type="project" value="InterPro"/>
</dbReference>
<dbReference type="PANTHER" id="PTHR32089">
    <property type="entry name" value="METHYL-ACCEPTING CHEMOTAXIS PROTEIN MCPB"/>
    <property type="match status" value="1"/>
</dbReference>
<feature type="domain" description="Methyl-accepting transducer" evidence="5">
    <location>
        <begin position="219"/>
        <end position="469"/>
    </location>
</feature>
<protein>
    <submittedName>
        <fullName evidence="6">Methyl-accepting chemotaxis sensory transducer</fullName>
    </submittedName>
</protein>
<keyword evidence="4" id="KW-1133">Transmembrane helix</keyword>
<keyword evidence="1 3" id="KW-0807">Transducer</keyword>
<evidence type="ECO:0000313" key="7">
    <source>
        <dbReference type="Proteomes" id="UP000049979"/>
    </source>
</evidence>
<evidence type="ECO:0000259" key="5">
    <source>
        <dbReference type="PROSITE" id="PS50111"/>
    </source>
</evidence>
<proteinExistence type="inferred from homology"/>
<dbReference type="GO" id="GO:0016020">
    <property type="term" value="C:membrane"/>
    <property type="evidence" value="ECO:0007669"/>
    <property type="project" value="InterPro"/>
</dbReference>
<evidence type="ECO:0000256" key="3">
    <source>
        <dbReference type="PROSITE-ProRule" id="PRU00284"/>
    </source>
</evidence>
<feature type="transmembrane region" description="Helical" evidence="4">
    <location>
        <begin position="80"/>
        <end position="97"/>
    </location>
</feature>
<organism evidence="6 7">
    <name type="scientific">Roseburia faecis</name>
    <dbReference type="NCBI Taxonomy" id="301302"/>
    <lineage>
        <taxon>Bacteria</taxon>
        <taxon>Bacillati</taxon>
        <taxon>Bacillota</taxon>
        <taxon>Clostridia</taxon>
        <taxon>Lachnospirales</taxon>
        <taxon>Lachnospiraceae</taxon>
        <taxon>Roseburia</taxon>
    </lineage>
</organism>
<feature type="transmembrane region" description="Helical" evidence="4">
    <location>
        <begin position="20"/>
        <end position="41"/>
    </location>
</feature>